<keyword evidence="2" id="KW-1185">Reference proteome</keyword>
<dbReference type="PaxDb" id="121845-A0A3Q0JJH7"/>
<evidence type="ECO:0000313" key="3">
    <source>
        <dbReference type="RefSeq" id="XP_026686945.1"/>
    </source>
</evidence>
<dbReference type="KEGG" id="dci:113471756"/>
<dbReference type="STRING" id="121845.A0A3Q0JJH7"/>
<feature type="compositionally biased region" description="Basic and acidic residues" evidence="1">
    <location>
        <begin position="228"/>
        <end position="255"/>
    </location>
</feature>
<feature type="compositionally biased region" description="Polar residues" evidence="1">
    <location>
        <begin position="1020"/>
        <end position="1043"/>
    </location>
</feature>
<reference evidence="3" key="1">
    <citation type="submission" date="2025-08" db="UniProtKB">
        <authorList>
            <consortium name="RefSeq"/>
        </authorList>
    </citation>
    <scope>IDENTIFICATION</scope>
</reference>
<dbReference type="RefSeq" id="XP_026686945.1">
    <property type="nucleotide sequence ID" value="XM_026831144.1"/>
</dbReference>
<feature type="compositionally biased region" description="Acidic residues" evidence="1">
    <location>
        <begin position="1275"/>
        <end position="1288"/>
    </location>
</feature>
<feature type="compositionally biased region" description="Polar residues" evidence="1">
    <location>
        <begin position="330"/>
        <end position="381"/>
    </location>
</feature>
<feature type="compositionally biased region" description="Basic and acidic residues" evidence="1">
    <location>
        <begin position="387"/>
        <end position="400"/>
    </location>
</feature>
<feature type="compositionally biased region" description="Polar residues" evidence="1">
    <location>
        <begin position="446"/>
        <end position="463"/>
    </location>
</feature>
<feature type="compositionally biased region" description="Low complexity" evidence="1">
    <location>
        <begin position="1129"/>
        <end position="1145"/>
    </location>
</feature>
<name>A0A3Q0JJH7_DIACI</name>
<protein>
    <submittedName>
        <fullName evidence="3">Uncharacterized protein LOC113471756</fullName>
    </submittedName>
</protein>
<feature type="region of interest" description="Disordered" evidence="1">
    <location>
        <begin position="1249"/>
        <end position="1295"/>
    </location>
</feature>
<feature type="compositionally biased region" description="Polar residues" evidence="1">
    <location>
        <begin position="402"/>
        <end position="415"/>
    </location>
</feature>
<feature type="region of interest" description="Disordered" evidence="1">
    <location>
        <begin position="330"/>
        <end position="508"/>
    </location>
</feature>
<feature type="compositionally biased region" description="Polar residues" evidence="1">
    <location>
        <begin position="1255"/>
        <end position="1267"/>
    </location>
</feature>
<feature type="compositionally biased region" description="Basic and acidic residues" evidence="1">
    <location>
        <begin position="1082"/>
        <end position="1104"/>
    </location>
</feature>
<gene>
    <name evidence="3" type="primary">LOC113471756</name>
</gene>
<evidence type="ECO:0000256" key="1">
    <source>
        <dbReference type="SAM" id="MobiDB-lite"/>
    </source>
</evidence>
<feature type="compositionally biased region" description="Polar residues" evidence="1">
    <location>
        <begin position="1001"/>
        <end position="1012"/>
    </location>
</feature>
<dbReference type="Proteomes" id="UP000079169">
    <property type="component" value="Unplaced"/>
</dbReference>
<feature type="region of interest" description="Disordered" evidence="1">
    <location>
        <begin position="996"/>
        <end position="1158"/>
    </location>
</feature>
<accession>A0A3Q0JJH7</accession>
<feature type="compositionally biased region" description="Polar residues" evidence="1">
    <location>
        <begin position="271"/>
        <end position="299"/>
    </location>
</feature>
<feature type="region of interest" description="Disordered" evidence="1">
    <location>
        <begin position="223"/>
        <end position="315"/>
    </location>
</feature>
<feature type="compositionally biased region" description="Basic and acidic residues" evidence="1">
    <location>
        <begin position="1063"/>
        <end position="1075"/>
    </location>
</feature>
<evidence type="ECO:0000313" key="2">
    <source>
        <dbReference type="Proteomes" id="UP000079169"/>
    </source>
</evidence>
<sequence length="1342" mass="148113">MNGMLTLDKLCYDQNGILVNSAEETGEINEEYNLNDIEDGLFQDLLSTSGAKTGWYLHEPPSASTSEDVVFEDAVINKDTLYVEDYEGSSDDEEEWWRDDRKFLLNSEVAEALRKELSDKLPASNKKPEEVEQEDLEQGDIDTRTLYLQYPKILSPILEESETEMEYEEDDQSSLVLNLVPFGKRQADSDTDDYSTEEEDILIVDTQSNEAVMWSPTFERSSLGAAGDRVHEVPYTEESSKVKTAGEKVSPKSPHEVAGCSGANIPPPADSPTSDGSLTPDSLSSPSHSHYTVSLSASEPASLRSYDEKSADVPTLPNFEIYDLSQNSLTLQDDGSSTDQFDFESNGSTPKMSAASQLKSQSCSSETLYNVNFDENVSPQHQAACKVSRDDEKTDPKRSPSECASQSLTPQQEVPTSPHVREPSPTSPHVREPSLPTSPHVKEPSLPTSPQQEVPVSQSTATPTPHAGKTPPALNIHLKPHCVPATPPPTPSDIITPSKPAQPQEDLPSTLTSFDTILDFVLLEKHPHGLDEDLDLSIISNNLREFTVDEATPKPISPSCIRIFTNLNEGNDLESPNPDGFFSGFPTEDNFDNPLVDEEGEFNSSEKHQGLETPLDDILRRNAIFCDKNISSPLNQKSLGNEVMFTETFDGVTENGVELGTFDAINENAKKGDNVFKELVLEETLEKAKLQNKILAKSLGSEDDLVATFVESKSVENIDQFNSNADLLNLQNNTPRPSDEISNVDNNKLVINLFDTPEVTNSCEPIDSLTSKETLNPFIKTDEDTVTSKSYNPFLKDNSNEILNVSDEMKFKRFNPFDKLTADFADSFDKSVEQNSMMNVTNPFLVESINNAIIKENIRSFDSDSVSAKRSEDQMNNAVQNIDDLISQTSLSFDNTRDENDVNIVLTSSSSHEGDDLLKSLLEVNNGALGSQNKLWPSSLELELSSKYAGEDELGKDSNQLNLIEKTTESKEIFSSISEQKPSKVETNLVTDAKPIFPFENRTNSTSNISNDQPKHKLTEQPSKPSEGIGNTLSDQDTLCTSQSKEKAALGAPKEVTPVEEESQAKSEETQEKSPETQAKSQDSEEKSQETEEKSQETPEKSQETHLPPEISHGPEDSPSKIRRSSLNSQSWPSLQSLDQQDQPSFGDLLSPSSRCSSVDTIISSPVKGRFRNFIVTKVDDKEGVTRFDVTDGVKGACDAVTNSVNGACDGVTAMSWDIGSTSPSSSDNESTEFIWTNPNPEEYTLSPCGDPSSGLASTNGLKYSTLESSPDRDSDSEDDDDDDEINEEFVPSSWNCDATPAKSLLKIKKNSEEPKKSVCFKKQRYHCVYEYPREESPHRFH</sequence>
<dbReference type="GeneID" id="113471756"/>
<organism evidence="2 3">
    <name type="scientific">Diaphorina citri</name>
    <name type="common">Asian citrus psyllid</name>
    <dbReference type="NCBI Taxonomy" id="121845"/>
    <lineage>
        <taxon>Eukaryota</taxon>
        <taxon>Metazoa</taxon>
        <taxon>Ecdysozoa</taxon>
        <taxon>Arthropoda</taxon>
        <taxon>Hexapoda</taxon>
        <taxon>Insecta</taxon>
        <taxon>Pterygota</taxon>
        <taxon>Neoptera</taxon>
        <taxon>Paraneoptera</taxon>
        <taxon>Hemiptera</taxon>
        <taxon>Sternorrhyncha</taxon>
        <taxon>Psylloidea</taxon>
        <taxon>Psyllidae</taxon>
        <taxon>Diaphorininae</taxon>
        <taxon>Diaphorina</taxon>
    </lineage>
</organism>
<proteinExistence type="predicted"/>